<dbReference type="InterPro" id="IPR044536">
    <property type="entry name" value="PEX7"/>
</dbReference>
<evidence type="ECO:0000313" key="13">
    <source>
        <dbReference type="Proteomes" id="UP000006753"/>
    </source>
</evidence>
<dbReference type="GO" id="GO:0005782">
    <property type="term" value="C:peroxisomal matrix"/>
    <property type="evidence" value="ECO:0007669"/>
    <property type="project" value="UniProtKB-SubCell"/>
</dbReference>
<comment type="subcellular location">
    <subcellularLocation>
        <location evidence="2">Cytoplasm</location>
        <location evidence="2">Cytosol</location>
    </subcellularLocation>
    <subcellularLocation>
        <location evidence="1">Peroxisome matrix</location>
    </subcellularLocation>
</comment>
<feature type="repeat" description="WD" evidence="11">
    <location>
        <begin position="106"/>
        <end position="139"/>
    </location>
</feature>
<keyword evidence="8" id="KW-0576">Peroxisome</keyword>
<dbReference type="GeneID" id="18757597"/>
<evidence type="ECO:0000256" key="8">
    <source>
        <dbReference type="ARBA" id="ARBA00023140"/>
    </source>
</evidence>
<evidence type="ECO:0000313" key="12">
    <source>
        <dbReference type="EMBL" id="EKD19710.1"/>
    </source>
</evidence>
<dbReference type="InterPro" id="IPR015943">
    <property type="entry name" value="WD40/YVTN_repeat-like_dom_sf"/>
</dbReference>
<keyword evidence="12" id="KW-0675">Receptor</keyword>
<name>K1WQ34_MARBU</name>
<keyword evidence="13" id="KW-1185">Reference proteome</keyword>
<keyword evidence="6" id="KW-0677">Repeat</keyword>
<dbReference type="PANTHER" id="PTHR46027:SF1">
    <property type="entry name" value="PEROXISOMAL TARGETING SIGNAL 2 RECEPTOR"/>
    <property type="match status" value="1"/>
</dbReference>
<dbReference type="InParanoid" id="K1WQ34"/>
<dbReference type="PANTHER" id="PTHR46027">
    <property type="entry name" value="PEROXISOMAL TARGETING SIGNAL 2 RECEPTOR"/>
    <property type="match status" value="1"/>
</dbReference>
<dbReference type="GO" id="GO:0062137">
    <property type="term" value="C:cargo receptor complex"/>
    <property type="evidence" value="ECO:0007669"/>
    <property type="project" value="EnsemblFungi"/>
</dbReference>
<evidence type="ECO:0000256" key="10">
    <source>
        <dbReference type="ARBA" id="ARBA00032565"/>
    </source>
</evidence>
<evidence type="ECO:0000256" key="6">
    <source>
        <dbReference type="ARBA" id="ARBA00022737"/>
    </source>
</evidence>
<dbReference type="OMA" id="FAVHWNL"/>
<sequence>MQERGIVLAFQTAGFKGYDTKFSPFYDNKLAVAASSNYGLVGNGRGYILNLTDNGIVCQQSFTTADALYAITWSEQNEAHVIAACGDGTIKVFDINEPSGDAIMNYKEHSREVYSVAFNLVSKDNFVSSSWDGTIKLWSPTRTFSQLTLPTHSCTYSVAFSPHSPSIISAVSSDSHLRVFDIRTPTSASNHLCQLIPVHGYAPRYGQGPARIPNALPNEVLTHDWNKYRQNVVATAGVDQIIRVIDLRNPKAGPIAVLGGHEYAIRKLAWSPHFSDVLLSGSYDMSARVWTDGSATGANPMNSVGPAREIGKMDLHTEFVTGVDWCIHGVPGWVATTGWDERVAVWDASSPQFCHG</sequence>
<dbReference type="FunCoup" id="K1WQ34">
    <property type="interactions" value="438"/>
</dbReference>
<evidence type="ECO:0000256" key="9">
    <source>
        <dbReference type="ARBA" id="ARBA00024017"/>
    </source>
</evidence>
<reference evidence="12 13" key="1">
    <citation type="journal article" date="2012" name="BMC Genomics">
        <title>Sequencing the genome of Marssonina brunnea reveals fungus-poplar co-evolution.</title>
        <authorList>
            <person name="Zhu S."/>
            <person name="Cao Y.-Z."/>
            <person name="Jiang C."/>
            <person name="Tan B.-Y."/>
            <person name="Wang Z."/>
            <person name="Feng S."/>
            <person name="Zhang L."/>
            <person name="Su X.-H."/>
            <person name="Brejova B."/>
            <person name="Vinar T."/>
            <person name="Xu M."/>
            <person name="Wang M.-X."/>
            <person name="Zhang S.-G."/>
            <person name="Huang M.-R."/>
            <person name="Wu R."/>
            <person name="Zhou Y."/>
        </authorList>
    </citation>
    <scope>NUCLEOTIDE SEQUENCE [LARGE SCALE GENOMIC DNA]</scope>
    <source>
        <strain evidence="12 13">MB_m1</strain>
    </source>
</reference>
<keyword evidence="4" id="KW-0963">Cytoplasm</keyword>
<dbReference type="PROSITE" id="PS00678">
    <property type="entry name" value="WD_REPEATS_1"/>
    <property type="match status" value="1"/>
</dbReference>
<evidence type="ECO:0000256" key="5">
    <source>
        <dbReference type="ARBA" id="ARBA00022574"/>
    </source>
</evidence>
<dbReference type="GO" id="GO:0005778">
    <property type="term" value="C:peroxisomal membrane"/>
    <property type="evidence" value="ECO:0007669"/>
    <property type="project" value="EnsemblFungi"/>
</dbReference>
<dbReference type="SUPFAM" id="SSF50978">
    <property type="entry name" value="WD40 repeat-like"/>
    <property type="match status" value="1"/>
</dbReference>
<feature type="repeat" description="WD" evidence="11">
    <location>
        <begin position="258"/>
        <end position="290"/>
    </location>
</feature>
<evidence type="ECO:0000256" key="2">
    <source>
        <dbReference type="ARBA" id="ARBA00004514"/>
    </source>
</evidence>
<dbReference type="AlphaFoldDB" id="K1WQ34"/>
<evidence type="ECO:0000256" key="7">
    <source>
        <dbReference type="ARBA" id="ARBA00022927"/>
    </source>
</evidence>
<dbReference type="OrthoDB" id="273771at2759"/>
<dbReference type="InterPro" id="IPR036322">
    <property type="entry name" value="WD40_repeat_dom_sf"/>
</dbReference>
<gene>
    <name evidence="12" type="ORF">MBM_01662</name>
</gene>
<dbReference type="PROSITE" id="PS50294">
    <property type="entry name" value="WD_REPEATS_REGION"/>
    <property type="match status" value="2"/>
</dbReference>
<keyword evidence="5 11" id="KW-0853">WD repeat</keyword>
<protein>
    <recommendedName>
        <fullName evidence="10">Peroxin-7</fullName>
    </recommendedName>
</protein>
<dbReference type="GO" id="GO:0005053">
    <property type="term" value="F:peroxisome matrix targeting signal-2 binding"/>
    <property type="evidence" value="ECO:0007669"/>
    <property type="project" value="EnsemblFungi"/>
</dbReference>
<dbReference type="HOGENOM" id="CLU_046581_1_0_1"/>
<dbReference type="GO" id="GO:0016560">
    <property type="term" value="P:protein import into peroxisome matrix, docking"/>
    <property type="evidence" value="ECO:0007669"/>
    <property type="project" value="EnsemblFungi"/>
</dbReference>
<evidence type="ECO:0000256" key="3">
    <source>
        <dbReference type="ARBA" id="ARBA00022448"/>
    </source>
</evidence>
<organism evidence="12 13">
    <name type="scientific">Marssonina brunnea f. sp. multigermtubi (strain MB_m1)</name>
    <name type="common">Marssonina leaf spot fungus</name>
    <dbReference type="NCBI Taxonomy" id="1072389"/>
    <lineage>
        <taxon>Eukaryota</taxon>
        <taxon>Fungi</taxon>
        <taxon>Dikarya</taxon>
        <taxon>Ascomycota</taxon>
        <taxon>Pezizomycotina</taxon>
        <taxon>Leotiomycetes</taxon>
        <taxon>Helotiales</taxon>
        <taxon>Drepanopezizaceae</taxon>
        <taxon>Drepanopeziza</taxon>
    </lineage>
</organism>
<accession>K1WQ34</accession>
<dbReference type="InterPro" id="IPR001680">
    <property type="entry name" value="WD40_rpt"/>
</dbReference>
<dbReference type="eggNOG" id="KOG0277">
    <property type="taxonomic scope" value="Eukaryota"/>
</dbReference>
<keyword evidence="7" id="KW-0653">Protein transport</keyword>
<comment type="similarity">
    <text evidence="9">Belongs to the WD repeat peroxin-7 family.</text>
</comment>
<dbReference type="InterPro" id="IPR019775">
    <property type="entry name" value="WD40_repeat_CS"/>
</dbReference>
<evidence type="ECO:0000256" key="11">
    <source>
        <dbReference type="PROSITE-ProRule" id="PRU00221"/>
    </source>
</evidence>
<evidence type="ECO:0000256" key="4">
    <source>
        <dbReference type="ARBA" id="ARBA00022490"/>
    </source>
</evidence>
<keyword evidence="3" id="KW-0813">Transport</keyword>
<dbReference type="GO" id="GO:0005829">
    <property type="term" value="C:cytosol"/>
    <property type="evidence" value="ECO:0007669"/>
    <property type="project" value="UniProtKB-SubCell"/>
</dbReference>
<dbReference type="KEGG" id="mbe:MBM_01662"/>
<dbReference type="Gene3D" id="2.130.10.10">
    <property type="entry name" value="YVTN repeat-like/Quinoprotein amine dehydrogenase"/>
    <property type="match status" value="1"/>
</dbReference>
<dbReference type="Proteomes" id="UP000006753">
    <property type="component" value="Unassembled WGS sequence"/>
</dbReference>
<dbReference type="Pfam" id="PF00400">
    <property type="entry name" value="WD40"/>
    <property type="match status" value="5"/>
</dbReference>
<dbReference type="STRING" id="1072389.K1WQ34"/>
<evidence type="ECO:0000256" key="1">
    <source>
        <dbReference type="ARBA" id="ARBA00004253"/>
    </source>
</evidence>
<dbReference type="EMBL" id="JH921430">
    <property type="protein sequence ID" value="EKD19710.1"/>
    <property type="molecule type" value="Genomic_DNA"/>
</dbReference>
<dbReference type="SMART" id="SM00320">
    <property type="entry name" value="WD40"/>
    <property type="match status" value="6"/>
</dbReference>
<dbReference type="PROSITE" id="PS50082">
    <property type="entry name" value="WD_REPEATS_2"/>
    <property type="match status" value="2"/>
</dbReference>
<proteinExistence type="inferred from homology"/>